<evidence type="ECO:0000313" key="2">
    <source>
        <dbReference type="Proteomes" id="UP000034588"/>
    </source>
</evidence>
<dbReference type="Proteomes" id="UP000034588">
    <property type="component" value="Unassembled WGS sequence"/>
</dbReference>
<gene>
    <name evidence="1" type="ORF">UY48_C0044G0008</name>
</gene>
<sequence length="48" mass="5648">MITDLLQGMSARDLRALAFKMYDKGEDIAEVVELLHERDLRDKKNREL</sequence>
<comment type="caution">
    <text evidence="1">The sequence shown here is derived from an EMBL/GenBank/DDBJ whole genome shotgun (WGS) entry which is preliminary data.</text>
</comment>
<dbReference type="AlphaFoldDB" id="A0A0G1YV46"/>
<name>A0A0G1YV46_9BACT</name>
<dbReference type="EMBL" id="LCQD01000044">
    <property type="protein sequence ID" value="KKW10224.1"/>
    <property type="molecule type" value="Genomic_DNA"/>
</dbReference>
<evidence type="ECO:0000313" key="1">
    <source>
        <dbReference type="EMBL" id="KKW10224.1"/>
    </source>
</evidence>
<proteinExistence type="predicted"/>
<accession>A0A0G1YV46</accession>
<organism evidence="1 2">
    <name type="scientific">Candidatus Gottesmanbacteria bacterium GW2011_GWB1_49_7</name>
    <dbReference type="NCBI Taxonomy" id="1618448"/>
    <lineage>
        <taxon>Bacteria</taxon>
        <taxon>Candidatus Gottesmaniibacteriota</taxon>
    </lineage>
</organism>
<protein>
    <submittedName>
        <fullName evidence="1">Uncharacterized protein</fullName>
    </submittedName>
</protein>
<reference evidence="1 2" key="1">
    <citation type="journal article" date="2015" name="Nature">
        <title>rRNA introns, odd ribosomes, and small enigmatic genomes across a large radiation of phyla.</title>
        <authorList>
            <person name="Brown C.T."/>
            <person name="Hug L.A."/>
            <person name="Thomas B.C."/>
            <person name="Sharon I."/>
            <person name="Castelle C.J."/>
            <person name="Singh A."/>
            <person name="Wilkins M.J."/>
            <person name="Williams K.H."/>
            <person name="Banfield J.F."/>
        </authorList>
    </citation>
    <scope>NUCLEOTIDE SEQUENCE [LARGE SCALE GENOMIC DNA]</scope>
</reference>